<dbReference type="GO" id="GO:0034257">
    <property type="term" value="F:nicotinamide riboside transmembrane transporter activity"/>
    <property type="evidence" value="ECO:0007669"/>
    <property type="project" value="TreeGrafter"/>
</dbReference>
<feature type="transmembrane region" description="Helical" evidence="8">
    <location>
        <begin position="61"/>
        <end position="81"/>
    </location>
</feature>
<dbReference type="Proteomes" id="UP001182556">
    <property type="component" value="Unassembled WGS sequence"/>
</dbReference>
<feature type="transmembrane region" description="Helical" evidence="8">
    <location>
        <begin position="132"/>
        <end position="156"/>
    </location>
</feature>
<dbReference type="PRINTS" id="PR01130">
    <property type="entry name" value="DERENTRNSPRT"/>
</dbReference>
<feature type="transmembrane region" description="Helical" evidence="8">
    <location>
        <begin position="455"/>
        <end position="474"/>
    </location>
</feature>
<name>A0AAD9L5S8_PAPLA</name>
<evidence type="ECO:0000256" key="7">
    <source>
        <dbReference type="SAM" id="MobiDB-lite"/>
    </source>
</evidence>
<evidence type="ECO:0000256" key="1">
    <source>
        <dbReference type="ARBA" id="ARBA00004141"/>
    </source>
</evidence>
<feature type="transmembrane region" description="Helical" evidence="8">
    <location>
        <begin position="371"/>
        <end position="392"/>
    </location>
</feature>
<evidence type="ECO:0000256" key="6">
    <source>
        <dbReference type="ARBA" id="ARBA00023136"/>
    </source>
</evidence>
<reference evidence="9" key="1">
    <citation type="submission" date="2023-02" db="EMBL/GenBank/DDBJ databases">
        <title>Identification and recombinant expression of a fungal hydrolase from Papiliotrema laurentii that hydrolyzes apple cutin and clears colloidal polyester polyurethane.</title>
        <authorList>
            <consortium name="DOE Joint Genome Institute"/>
            <person name="Roman V.A."/>
            <person name="Bojanowski C."/>
            <person name="Crable B.R."/>
            <person name="Wagner D.N."/>
            <person name="Hung C.S."/>
            <person name="Nadeau L.J."/>
            <person name="Schratz L."/>
            <person name="Haridas S."/>
            <person name="Pangilinan J."/>
            <person name="Lipzen A."/>
            <person name="Na H."/>
            <person name="Yan M."/>
            <person name="Ng V."/>
            <person name="Grigoriev I.V."/>
            <person name="Spatafora J.W."/>
            <person name="Barlow D."/>
            <person name="Biffinger J."/>
            <person name="Kelley-Loughnane N."/>
            <person name="Varaljay V.A."/>
            <person name="Crookes-Goodson W.J."/>
        </authorList>
    </citation>
    <scope>NUCLEOTIDE SEQUENCE</scope>
    <source>
        <strain evidence="9">5307AH</strain>
    </source>
</reference>
<gene>
    <name evidence="9" type="ORF">DB88DRAFT_486357</name>
</gene>
<sequence>MLRRIREMVSPNMQTSLPLPREAGYSPIGEDTESDSIHPDSHSALERSTASLIGEVQGGKGVYWAFWVLGAGVLLSWNVLICTMPLLSSFFPEESNVRSSLASWLSSVYCFGNLFFLGLAQRDSGKLSPSTALHASLVLLLVLSLFLTFPLLPIILPALSSNTLLFPFLILLTLLLSLSTAILQWAVFALAALWGSSSILGVMSGQGGIAVLVSGSQVFLAVFSSLGGRTGETSGQSRLAGVGLWALGAIGTAGCMFAHRFLVRHPDYTRVIAPVLERLEGRSLDAHGKRKGLERSRNVFKKNWALELAVAYVFVVTLSVFPPITSRILSVSPNPSTWTRASVFIPLHFLLFNIGDYLGRTYLSTIPSLMPTAHTGVLTLSLARTIFIPLFLLCNVTPRQPGRSPWINSDMVYFLILFAFGASNGWISSLSMILASSPGLNARITDEEKDVAGTLAAFCLVAGLAVGSICSFGVNKLVTGSFG</sequence>
<keyword evidence="10" id="KW-1185">Reference proteome</keyword>
<dbReference type="InterPro" id="IPR002259">
    <property type="entry name" value="Eqnu_transpt"/>
</dbReference>
<evidence type="ECO:0000313" key="9">
    <source>
        <dbReference type="EMBL" id="KAK1924666.1"/>
    </source>
</evidence>
<comment type="caution">
    <text evidence="9">The sequence shown here is derived from an EMBL/GenBank/DDBJ whole genome shotgun (WGS) entry which is preliminary data.</text>
</comment>
<dbReference type="Pfam" id="PF01733">
    <property type="entry name" value="Nucleoside_tran"/>
    <property type="match status" value="1"/>
</dbReference>
<feature type="transmembrane region" description="Helical" evidence="8">
    <location>
        <begin position="168"/>
        <end position="195"/>
    </location>
</feature>
<feature type="transmembrane region" description="Helical" evidence="8">
    <location>
        <begin position="412"/>
        <end position="434"/>
    </location>
</feature>
<evidence type="ECO:0000313" key="10">
    <source>
        <dbReference type="Proteomes" id="UP001182556"/>
    </source>
</evidence>
<comment type="subcellular location">
    <subcellularLocation>
        <location evidence="1">Membrane</location>
        <topology evidence="1">Multi-pass membrane protein</topology>
    </subcellularLocation>
</comment>
<feature type="transmembrane region" description="Helical" evidence="8">
    <location>
        <begin position="304"/>
        <end position="321"/>
    </location>
</feature>
<keyword evidence="6 8" id="KW-0472">Membrane</keyword>
<organism evidence="9 10">
    <name type="scientific">Papiliotrema laurentii</name>
    <name type="common">Cryptococcus laurentii</name>
    <dbReference type="NCBI Taxonomy" id="5418"/>
    <lineage>
        <taxon>Eukaryota</taxon>
        <taxon>Fungi</taxon>
        <taxon>Dikarya</taxon>
        <taxon>Basidiomycota</taxon>
        <taxon>Agaricomycotina</taxon>
        <taxon>Tremellomycetes</taxon>
        <taxon>Tremellales</taxon>
        <taxon>Rhynchogastremaceae</taxon>
        <taxon>Papiliotrema</taxon>
    </lineage>
</organism>
<dbReference type="InterPro" id="IPR036259">
    <property type="entry name" value="MFS_trans_sf"/>
</dbReference>
<evidence type="ECO:0000256" key="8">
    <source>
        <dbReference type="SAM" id="Phobius"/>
    </source>
</evidence>
<evidence type="ECO:0000256" key="5">
    <source>
        <dbReference type="ARBA" id="ARBA00022989"/>
    </source>
</evidence>
<dbReference type="GO" id="GO:0000329">
    <property type="term" value="C:fungal-type vacuole membrane"/>
    <property type="evidence" value="ECO:0007669"/>
    <property type="project" value="TreeGrafter"/>
</dbReference>
<evidence type="ECO:0000256" key="3">
    <source>
        <dbReference type="ARBA" id="ARBA00022448"/>
    </source>
</evidence>
<dbReference type="GO" id="GO:0015205">
    <property type="term" value="F:nucleobase transmembrane transporter activity"/>
    <property type="evidence" value="ECO:0007669"/>
    <property type="project" value="TreeGrafter"/>
</dbReference>
<evidence type="ECO:0000256" key="2">
    <source>
        <dbReference type="ARBA" id="ARBA00007965"/>
    </source>
</evidence>
<dbReference type="SUPFAM" id="SSF103473">
    <property type="entry name" value="MFS general substrate transporter"/>
    <property type="match status" value="1"/>
</dbReference>
<feature type="transmembrane region" description="Helical" evidence="8">
    <location>
        <begin position="207"/>
        <end position="227"/>
    </location>
</feature>
<dbReference type="PANTHER" id="PTHR10332">
    <property type="entry name" value="EQUILIBRATIVE NUCLEOSIDE TRANSPORTER"/>
    <property type="match status" value="1"/>
</dbReference>
<keyword evidence="4 8" id="KW-0812">Transmembrane</keyword>
<protein>
    <submittedName>
        <fullName evidence="9">Nucleoside transporter</fullName>
    </submittedName>
</protein>
<dbReference type="GO" id="GO:0005886">
    <property type="term" value="C:plasma membrane"/>
    <property type="evidence" value="ECO:0007669"/>
    <property type="project" value="TreeGrafter"/>
</dbReference>
<accession>A0AAD9L5S8</accession>
<dbReference type="EMBL" id="JAODAN010000004">
    <property type="protein sequence ID" value="KAK1924666.1"/>
    <property type="molecule type" value="Genomic_DNA"/>
</dbReference>
<dbReference type="PIRSF" id="PIRSF016379">
    <property type="entry name" value="ENT"/>
    <property type="match status" value="1"/>
</dbReference>
<feature type="transmembrane region" description="Helical" evidence="8">
    <location>
        <begin position="101"/>
        <end position="120"/>
    </location>
</feature>
<comment type="similarity">
    <text evidence="2">Belongs to the SLC29A/ENT transporter (TC 2.A.57) family.</text>
</comment>
<feature type="region of interest" description="Disordered" evidence="7">
    <location>
        <begin position="15"/>
        <end position="41"/>
    </location>
</feature>
<dbReference type="PANTHER" id="PTHR10332:SF88">
    <property type="entry name" value="EQUILIBRATIVE NUCLEOSIDE TRANSPORTER 1, ISOFORM A"/>
    <property type="match status" value="1"/>
</dbReference>
<dbReference type="AlphaFoldDB" id="A0AAD9L5S8"/>
<feature type="transmembrane region" description="Helical" evidence="8">
    <location>
        <begin position="239"/>
        <end position="262"/>
    </location>
</feature>
<keyword evidence="3" id="KW-0813">Transport</keyword>
<evidence type="ECO:0000256" key="4">
    <source>
        <dbReference type="ARBA" id="ARBA00022692"/>
    </source>
</evidence>
<proteinExistence type="inferred from homology"/>
<keyword evidence="5 8" id="KW-1133">Transmembrane helix</keyword>